<dbReference type="InterPro" id="IPR046588">
    <property type="entry name" value="DUF6646"/>
</dbReference>
<evidence type="ECO:0000313" key="3">
    <source>
        <dbReference type="Proteomes" id="UP000626242"/>
    </source>
</evidence>
<evidence type="ECO:0000256" key="1">
    <source>
        <dbReference type="SAM" id="SignalP"/>
    </source>
</evidence>
<feature type="signal peptide" evidence="1">
    <location>
        <begin position="1"/>
        <end position="25"/>
    </location>
</feature>
<evidence type="ECO:0000313" key="2">
    <source>
        <dbReference type="EMBL" id="MBD8017324.1"/>
    </source>
</evidence>
<dbReference type="RefSeq" id="WP_251832529.1">
    <property type="nucleotide sequence ID" value="NZ_JACSPS010000001.1"/>
</dbReference>
<name>A0ABR8WJT4_9FLAO</name>
<dbReference type="Pfam" id="PF20351">
    <property type="entry name" value="DUF6646"/>
    <property type="match status" value="1"/>
</dbReference>
<sequence>MKKLISGAALAVAMILGTADASAQAWNGKGDQKLQVGFNGWGYGNGITATYDYGLGSIVSLGAGANFYFDGYKDDNEDNNVFLFGRLGFHLQEPLGLPEQWDIYPGVNLGVLGKDFGFGAHLGVRYFFNNNVGIYGEFGNNGSLGVSFNF</sequence>
<comment type="caution">
    <text evidence="2">The sequence shown here is derived from an EMBL/GenBank/DDBJ whole genome shotgun (WGS) entry which is preliminary data.</text>
</comment>
<dbReference type="EMBL" id="JACSPS010000001">
    <property type="protein sequence ID" value="MBD8017324.1"/>
    <property type="molecule type" value="Genomic_DNA"/>
</dbReference>
<feature type="chain" id="PRO_5047524548" description="Outer membrane protein beta-barrel domain-containing protein" evidence="1">
    <location>
        <begin position="26"/>
        <end position="150"/>
    </location>
</feature>
<protein>
    <recommendedName>
        <fullName evidence="4">Outer membrane protein beta-barrel domain-containing protein</fullName>
    </recommendedName>
</protein>
<keyword evidence="3" id="KW-1185">Reference proteome</keyword>
<gene>
    <name evidence="2" type="ORF">H9628_02460</name>
</gene>
<accession>A0ABR8WJT4</accession>
<keyword evidence="1" id="KW-0732">Signal</keyword>
<dbReference type="Proteomes" id="UP000626242">
    <property type="component" value="Unassembled WGS sequence"/>
</dbReference>
<reference evidence="2 3" key="1">
    <citation type="submission" date="2020-08" db="EMBL/GenBank/DDBJ databases">
        <title>A Genomic Blueprint of the Chicken Gut Microbiome.</title>
        <authorList>
            <person name="Gilroy R."/>
            <person name="Ravi A."/>
            <person name="Getino M."/>
            <person name="Pursley I."/>
            <person name="Horton D.L."/>
            <person name="Alikhan N.-F."/>
            <person name="Baker D."/>
            <person name="Gharbi K."/>
            <person name="Hall N."/>
            <person name="Watson M."/>
            <person name="Adriaenssens E.M."/>
            <person name="Foster-Nyarko E."/>
            <person name="Jarju S."/>
            <person name="Secka A."/>
            <person name="Antonio M."/>
            <person name="Oren A."/>
            <person name="Chaudhuri R."/>
            <person name="La Ragione R.M."/>
            <person name="Hildebrand F."/>
            <person name="Pallen M.J."/>
        </authorList>
    </citation>
    <scope>NUCLEOTIDE SEQUENCE [LARGE SCALE GENOMIC DNA]</scope>
    <source>
        <strain evidence="2 3">Sa1CVA4</strain>
    </source>
</reference>
<evidence type="ECO:0008006" key="4">
    <source>
        <dbReference type="Google" id="ProtNLM"/>
    </source>
</evidence>
<organism evidence="2 3">
    <name type="scientific">Kaistella pullorum</name>
    <dbReference type="NCBI Taxonomy" id="2763074"/>
    <lineage>
        <taxon>Bacteria</taxon>
        <taxon>Pseudomonadati</taxon>
        <taxon>Bacteroidota</taxon>
        <taxon>Flavobacteriia</taxon>
        <taxon>Flavobacteriales</taxon>
        <taxon>Weeksellaceae</taxon>
        <taxon>Chryseobacterium group</taxon>
        <taxon>Kaistella</taxon>
    </lineage>
</organism>
<proteinExistence type="predicted"/>